<evidence type="ECO:0000256" key="7">
    <source>
        <dbReference type="ARBA" id="ARBA00023002"/>
    </source>
</evidence>
<dbReference type="PROSITE" id="PS51671">
    <property type="entry name" value="ACT"/>
    <property type="match status" value="1"/>
</dbReference>
<dbReference type="AlphaFoldDB" id="A0A2W7TXU9"/>
<comment type="caution">
    <text evidence="13">The sequence shown here is derived from an EMBL/GenBank/DDBJ whole genome shotgun (WGS) entry which is preliminary data.</text>
</comment>
<evidence type="ECO:0000313" key="13">
    <source>
        <dbReference type="EMBL" id="PZX95333.1"/>
    </source>
</evidence>
<evidence type="ECO:0000256" key="3">
    <source>
        <dbReference type="ARBA" id="ARBA00005854"/>
    </source>
</evidence>
<keyword evidence="7 13" id="KW-0560">Oxidoreductase</keyword>
<dbReference type="Gene3D" id="3.30.70.260">
    <property type="match status" value="1"/>
</dbReference>
<dbReference type="InterPro" id="IPR002912">
    <property type="entry name" value="ACT_dom"/>
</dbReference>
<evidence type="ECO:0000256" key="11">
    <source>
        <dbReference type="ARBA" id="ARBA00048731"/>
    </source>
</evidence>
<dbReference type="Pfam" id="PF02826">
    <property type="entry name" value="2-Hacid_dh_C"/>
    <property type="match status" value="1"/>
</dbReference>
<dbReference type="SUPFAM" id="SSF55021">
    <property type="entry name" value="ACT-like"/>
    <property type="match status" value="1"/>
</dbReference>
<keyword evidence="8" id="KW-0520">NAD</keyword>
<dbReference type="Pfam" id="PF12710">
    <property type="entry name" value="HAD"/>
    <property type="match status" value="1"/>
</dbReference>
<dbReference type="InterPro" id="IPR045865">
    <property type="entry name" value="ACT-like_dom_sf"/>
</dbReference>
<dbReference type="FunFam" id="3.40.50.720:FF:000041">
    <property type="entry name" value="D-3-phosphoglycerate dehydrogenase"/>
    <property type="match status" value="1"/>
</dbReference>
<dbReference type="GO" id="GO:0047545">
    <property type="term" value="F:(S)-2-hydroxyglutarate dehydrogenase activity"/>
    <property type="evidence" value="ECO:0007669"/>
    <property type="project" value="UniProtKB-ARBA"/>
</dbReference>
<sequence>MTENKETFIFDFDSTFMKVEALDVLCEVIYQDSAAGVQILSEIQRLTDLGMEGKLSLKESLTQRIQLLQANRDHIGSVIEELKKKVTASVIRNRTFFKQHSDNIYIISNGFKEIIIPIVQEYGIKPENVLANTFKFDHEGNIIGFDEKDELCENQGKVKKIKSLNLQGEAIMIGDGYTDYETLEGGAVSKFFAFTENVSRKIVVEKASQIAPSLDEILYELSYKASVSYPKNRINVLLLENVHQDAVKIFEHEGYNVETIKGSLSEDELIEKIKGVSILGIRSKTHVTAKVLEHANKLHAVGTFCIGTNQVDLTACSMKGISVFNAPYSNTRSVVELALGQIIMLVRNTFEKSKLMHEGVWDKSATNSVEIRGKKLGLVGYGSIGSQLSIVAEALGMKVYFYDAVDRLALGNAKKCSSLKELLSLSDVVSLHVDGRASNKNLIDADAFDYMKPGVVFLNLSRGHVVDIEALVANLKSGKIHGAAVDVFPYEPKNNDEPFVSELQGLPNVILTPHIGGSTEEAQEDIGHYVANKIINYINTGTTYGSVNLPEIQLPELQSAHRIMHIHENVKGILAQINNILLEYDNNILGQYLKTNETLGYVITDIDNFHNKDLEKKLKKIPNTIRYRILY</sequence>
<dbReference type="SUPFAM" id="SSF51735">
    <property type="entry name" value="NAD(P)-binding Rossmann-fold domains"/>
    <property type="match status" value="1"/>
</dbReference>
<dbReference type="PANTHER" id="PTHR43761">
    <property type="entry name" value="D-ISOMER SPECIFIC 2-HYDROXYACID DEHYDROGENASE FAMILY PROTEIN (AFU_ORTHOLOGUE AFUA_1G13630)"/>
    <property type="match status" value="1"/>
</dbReference>
<dbReference type="RefSeq" id="WP_111408401.1">
    <property type="nucleotide sequence ID" value="NZ_QKXH01000001.1"/>
</dbReference>
<dbReference type="EMBL" id="QKXH01000001">
    <property type="protein sequence ID" value="PZX95333.1"/>
    <property type="molecule type" value="Genomic_DNA"/>
</dbReference>
<dbReference type="SUPFAM" id="SSF52283">
    <property type="entry name" value="Formate/glycerate dehydrogenase catalytic domain-like"/>
    <property type="match status" value="1"/>
</dbReference>
<evidence type="ECO:0000256" key="9">
    <source>
        <dbReference type="ARBA" id="ARBA00030455"/>
    </source>
</evidence>
<reference evidence="13 14" key="1">
    <citation type="submission" date="2018-06" db="EMBL/GenBank/DDBJ databases">
        <title>Flavobacterium sp IMCC34762, genome.</title>
        <authorList>
            <person name="Joung Y."/>
            <person name="Cho J."/>
            <person name="Song J."/>
        </authorList>
    </citation>
    <scope>NUCLEOTIDE SEQUENCE [LARGE SCALE GENOMIC DNA]</scope>
    <source>
        <strain evidence="13 14">IMCC34762</strain>
    </source>
</reference>
<evidence type="ECO:0000256" key="10">
    <source>
        <dbReference type="ARBA" id="ARBA00048126"/>
    </source>
</evidence>
<dbReference type="NCBIfam" id="TIGR01488">
    <property type="entry name" value="HAD-SF-IB"/>
    <property type="match status" value="1"/>
</dbReference>
<dbReference type="CDD" id="cd12176">
    <property type="entry name" value="PGDH_3"/>
    <property type="match status" value="1"/>
</dbReference>
<accession>A0A2W7TXU9</accession>
<dbReference type="NCBIfam" id="NF008759">
    <property type="entry name" value="PRK11790.1"/>
    <property type="match status" value="1"/>
</dbReference>
<evidence type="ECO:0000256" key="4">
    <source>
        <dbReference type="ARBA" id="ARBA00013001"/>
    </source>
</evidence>
<proteinExistence type="inferred from homology"/>
<protein>
    <recommendedName>
        <fullName evidence="6">D-3-phosphoglycerate dehydrogenase</fullName>
        <ecNumber evidence="4">1.1.1.399</ecNumber>
        <ecNumber evidence="5">1.1.1.95</ecNumber>
    </recommendedName>
    <alternativeName>
        <fullName evidence="9">2-oxoglutarate reductase</fullName>
    </alternativeName>
</protein>
<dbReference type="CDD" id="cd04901">
    <property type="entry name" value="ACT_3PGDH"/>
    <property type="match status" value="1"/>
</dbReference>
<dbReference type="Gene3D" id="3.40.50.720">
    <property type="entry name" value="NAD(P)-binding Rossmann-like Domain"/>
    <property type="match status" value="2"/>
</dbReference>
<dbReference type="GO" id="GO:0004617">
    <property type="term" value="F:phosphoglycerate dehydrogenase activity"/>
    <property type="evidence" value="ECO:0007669"/>
    <property type="project" value="UniProtKB-EC"/>
</dbReference>
<dbReference type="UniPathway" id="UPA00135">
    <property type="reaction ID" value="UER00196"/>
</dbReference>
<dbReference type="SUPFAM" id="SSF56784">
    <property type="entry name" value="HAD-like"/>
    <property type="match status" value="1"/>
</dbReference>
<dbReference type="Proteomes" id="UP000249177">
    <property type="component" value="Unassembled WGS sequence"/>
</dbReference>
<comment type="pathway">
    <text evidence="2">Amino-acid biosynthesis; L-serine biosynthesis; L-serine from 3-phospho-D-glycerate: step 1/3.</text>
</comment>
<dbReference type="PROSITE" id="PS00671">
    <property type="entry name" value="D_2_HYDROXYACID_DH_3"/>
    <property type="match status" value="1"/>
</dbReference>
<evidence type="ECO:0000256" key="2">
    <source>
        <dbReference type="ARBA" id="ARBA00005216"/>
    </source>
</evidence>
<evidence type="ECO:0000256" key="8">
    <source>
        <dbReference type="ARBA" id="ARBA00023027"/>
    </source>
</evidence>
<dbReference type="InterPro" id="IPR050418">
    <property type="entry name" value="D-iso_2-hydroxyacid_DH_PdxB"/>
</dbReference>
<dbReference type="PANTHER" id="PTHR43761:SF1">
    <property type="entry name" value="D-ISOMER SPECIFIC 2-HYDROXYACID DEHYDROGENASE CATALYTIC DOMAIN-CONTAINING PROTEIN-RELATED"/>
    <property type="match status" value="1"/>
</dbReference>
<dbReference type="EC" id="1.1.1.95" evidence="5"/>
<evidence type="ECO:0000259" key="12">
    <source>
        <dbReference type="PROSITE" id="PS51671"/>
    </source>
</evidence>
<dbReference type="InterPro" id="IPR006139">
    <property type="entry name" value="D-isomer_2_OHA_DH_cat_dom"/>
</dbReference>
<dbReference type="InterPro" id="IPR029753">
    <property type="entry name" value="D-isomer_DH_CS"/>
</dbReference>
<dbReference type="Gene3D" id="1.10.150.210">
    <property type="entry name" value="Phosphoserine phosphatase, domain 2"/>
    <property type="match status" value="1"/>
</dbReference>
<evidence type="ECO:0000256" key="5">
    <source>
        <dbReference type="ARBA" id="ARBA00013143"/>
    </source>
</evidence>
<dbReference type="GO" id="GO:0006564">
    <property type="term" value="P:L-serine biosynthetic process"/>
    <property type="evidence" value="ECO:0007669"/>
    <property type="project" value="UniProtKB-ARBA"/>
</dbReference>
<evidence type="ECO:0000256" key="1">
    <source>
        <dbReference type="ARBA" id="ARBA00003800"/>
    </source>
</evidence>
<keyword evidence="14" id="KW-1185">Reference proteome</keyword>
<evidence type="ECO:0000256" key="6">
    <source>
        <dbReference type="ARBA" id="ARBA00021582"/>
    </source>
</evidence>
<name>A0A2W7TXU9_9FLAO</name>
<dbReference type="InterPro" id="IPR023214">
    <property type="entry name" value="HAD_sf"/>
</dbReference>
<gene>
    <name evidence="13" type="ORF">DOS84_01860</name>
</gene>
<evidence type="ECO:0000313" key="14">
    <source>
        <dbReference type="Proteomes" id="UP000249177"/>
    </source>
</evidence>
<comment type="function">
    <text evidence="1">Catalyzes the reversible oxidation of 3-phospho-D-glycerate to 3-phosphonooxypyruvate, the first step of the phosphorylated L-serine biosynthesis pathway. Also catalyzes the reversible oxidation of 2-hydroxyglutarate to 2-oxoglutarate.</text>
</comment>
<comment type="catalytic activity">
    <reaction evidence="11">
        <text>(2R)-3-phosphoglycerate + NAD(+) = 3-phosphooxypyruvate + NADH + H(+)</text>
        <dbReference type="Rhea" id="RHEA:12641"/>
        <dbReference type="ChEBI" id="CHEBI:15378"/>
        <dbReference type="ChEBI" id="CHEBI:18110"/>
        <dbReference type="ChEBI" id="CHEBI:57540"/>
        <dbReference type="ChEBI" id="CHEBI:57945"/>
        <dbReference type="ChEBI" id="CHEBI:58272"/>
        <dbReference type="EC" id="1.1.1.95"/>
    </reaction>
</comment>
<dbReference type="OrthoDB" id="9777288at2"/>
<dbReference type="Gene3D" id="3.40.50.1000">
    <property type="entry name" value="HAD superfamily/HAD-like"/>
    <property type="match status" value="1"/>
</dbReference>
<comment type="similarity">
    <text evidence="3">Belongs to the D-isomer specific 2-hydroxyacid dehydrogenase family.</text>
</comment>
<dbReference type="Pfam" id="PF00389">
    <property type="entry name" value="2-Hacid_dh"/>
    <property type="match status" value="1"/>
</dbReference>
<comment type="catalytic activity">
    <reaction evidence="10">
        <text>(R)-2-hydroxyglutarate + NAD(+) = 2-oxoglutarate + NADH + H(+)</text>
        <dbReference type="Rhea" id="RHEA:49612"/>
        <dbReference type="ChEBI" id="CHEBI:15378"/>
        <dbReference type="ChEBI" id="CHEBI:15801"/>
        <dbReference type="ChEBI" id="CHEBI:16810"/>
        <dbReference type="ChEBI" id="CHEBI:57540"/>
        <dbReference type="ChEBI" id="CHEBI:57945"/>
        <dbReference type="EC" id="1.1.1.399"/>
    </reaction>
</comment>
<organism evidence="13 14">
    <name type="scientific">Flavobacterium aquariorum</name>
    <dbReference type="NCBI Taxonomy" id="2217670"/>
    <lineage>
        <taxon>Bacteria</taxon>
        <taxon>Pseudomonadati</taxon>
        <taxon>Bacteroidota</taxon>
        <taxon>Flavobacteriia</taxon>
        <taxon>Flavobacteriales</taxon>
        <taxon>Flavobacteriaceae</taxon>
        <taxon>Flavobacterium</taxon>
    </lineage>
</organism>
<dbReference type="GO" id="GO:0051287">
    <property type="term" value="F:NAD binding"/>
    <property type="evidence" value="ECO:0007669"/>
    <property type="project" value="InterPro"/>
</dbReference>
<dbReference type="InterPro" id="IPR006140">
    <property type="entry name" value="D-isomer_DH_NAD-bd"/>
</dbReference>
<dbReference type="EC" id="1.1.1.399" evidence="4"/>
<dbReference type="InterPro" id="IPR036412">
    <property type="entry name" value="HAD-like_sf"/>
</dbReference>
<feature type="domain" description="ACT" evidence="12">
    <location>
        <begin position="562"/>
        <end position="631"/>
    </location>
</feature>
<dbReference type="InterPro" id="IPR036291">
    <property type="entry name" value="NAD(P)-bd_dom_sf"/>
</dbReference>